<comment type="caution">
    <text evidence="2">The sequence shown here is derived from an EMBL/GenBank/DDBJ whole genome shotgun (WGS) entry which is preliminary data.</text>
</comment>
<dbReference type="InterPro" id="IPR023346">
    <property type="entry name" value="Lysozyme-like_dom_sf"/>
</dbReference>
<evidence type="ECO:0000256" key="1">
    <source>
        <dbReference type="SAM" id="MobiDB-lite"/>
    </source>
</evidence>
<dbReference type="SUPFAM" id="SSF53955">
    <property type="entry name" value="Lysozyme-like"/>
    <property type="match status" value="1"/>
</dbReference>
<sequence>MKIALPAEAVALLNTIAGPESSGAYNVVYGGQKVSDLSDHPRVNVEIKSGPNAGKTSSAAGKYQFLKGTWDTYAQKLGLSDFSPESQDIAAWELAKDAYKDATGGNLQADLQSGDPKKIAAVGKALSPIWTSLPGGIEQGTTSNKFVNAYARHLSGPEDGGAADAVNSLAQGAKAPDARVQLADYVPPPGSTQQPNFTPLVTPPALRRQSDEQQQAQQPYEMKPIAPQVDNSAEMLKAWGLDVSSPSPAVTAPTEPAQKLAGGTDDLMKVWGLDAAQAAPQARPAGSGHVSFEEGQRLLAEEEQKQRLEGAQGAVGAGMVGALEGVPVAGPVLRGAAERGAAIASTVMNGGTYDENLKQAKGITQQAQDAHPIASMAGNIVGGVGSMAPVVAAAPVLMGASGTASLGQNMLLGGLSGAAIGGADSTVRSGGDLEKTGSGAALGALFGGGAPLAGKLIGAGVNKLTGMVRNVTPTGAAGNNLRDALASSGASADDIAAELARNPRLSPMDVDPNLQQMAMNLANQGGKSRSVLNSAVENRLGGAKGAVQDAFDTAITQTPDVKLYLDNLKQTTSANARKAFGDALAGAKPVDVKPVLESIDNAISPGVNGVVSKASDIPQGPVEQALARVRAKLANGNEVLTDAERLHQIQSGLRTEADTLARSASGQDKLVANALRDVRQKLITQIDDATGGKFRPAQKQFADDNAIQDAFDKGLEVFKGGTGKNSLENRPEYWADWVKNATPSELEAAKTGVRVAVDQTVSSVRNAAAKGQAIADVDFNVARLESLLGKKETSTLVQALKDEQRIAQTNAKLFAGSQTAPRQAVNKLTEVTQVQPGISITTPLAGLTGFQVGGLPGAAAGVGLSLGRKAVQAGQQVRDIARNRLMAEAISGDITRFKDALGTGRDYGAVLGPATNRLLSASGPGANQLINGQRRNR</sequence>
<evidence type="ECO:0000313" key="2">
    <source>
        <dbReference type="EMBL" id="KAA3504593.1"/>
    </source>
</evidence>
<proteinExistence type="predicted"/>
<organism evidence="2 3">
    <name type="scientific">Rhizobium rhizogenes</name>
    <name type="common">Agrobacterium rhizogenes</name>
    <dbReference type="NCBI Taxonomy" id="359"/>
    <lineage>
        <taxon>Bacteria</taxon>
        <taxon>Pseudomonadati</taxon>
        <taxon>Pseudomonadota</taxon>
        <taxon>Alphaproteobacteria</taxon>
        <taxon>Hyphomicrobiales</taxon>
        <taxon>Rhizobiaceae</taxon>
        <taxon>Rhizobium/Agrobacterium group</taxon>
        <taxon>Rhizobium</taxon>
    </lineage>
</organism>
<evidence type="ECO:0000313" key="3">
    <source>
        <dbReference type="Proteomes" id="UP000473658"/>
    </source>
</evidence>
<gene>
    <name evidence="2" type="ORF">DXM27_05105</name>
</gene>
<feature type="region of interest" description="Disordered" evidence="1">
    <location>
        <begin position="185"/>
        <end position="221"/>
    </location>
</feature>
<reference evidence="2 3" key="1">
    <citation type="submission" date="2018-08" db="EMBL/GenBank/DDBJ databases">
        <title>Crown Gall in kiwifruit.</title>
        <authorList>
            <person name="Visnovsky S.B."/>
            <person name="Pitman A.R."/>
        </authorList>
    </citation>
    <scope>NUCLEOTIDE SEQUENCE [LARGE SCALE GENOMIC DNA]</scope>
    <source>
        <strain evidence="2 3">SBV_302_78_2</strain>
    </source>
</reference>
<dbReference type="CDD" id="cd00736">
    <property type="entry name" value="lambda_lys-like"/>
    <property type="match status" value="1"/>
</dbReference>
<protein>
    <recommendedName>
        <fullName evidence="4">Lysozyme</fullName>
    </recommendedName>
</protein>
<evidence type="ECO:0008006" key="4">
    <source>
        <dbReference type="Google" id="ProtNLM"/>
    </source>
</evidence>
<dbReference type="RefSeq" id="WP_149898041.1">
    <property type="nucleotide sequence ID" value="NZ_QRFF01000001.1"/>
</dbReference>
<dbReference type="Proteomes" id="UP000473658">
    <property type="component" value="Unassembled WGS sequence"/>
</dbReference>
<accession>A0AA88JSU0</accession>
<dbReference type="Gene3D" id="1.10.530.10">
    <property type="match status" value="1"/>
</dbReference>
<dbReference type="AlphaFoldDB" id="A0AA88JSU0"/>
<name>A0AA88JSU0_RHIRH</name>
<dbReference type="EMBL" id="QRFF01000001">
    <property type="protein sequence ID" value="KAA3504593.1"/>
    <property type="molecule type" value="Genomic_DNA"/>
</dbReference>